<gene>
    <name evidence="1" type="ORF">SDC9_206083</name>
</gene>
<accession>A0A645J401</accession>
<dbReference type="InterPro" id="IPR013780">
    <property type="entry name" value="Glyco_hydro_b"/>
</dbReference>
<name>A0A645J401_9ZZZZ</name>
<proteinExistence type="predicted"/>
<reference evidence="1" key="1">
    <citation type="submission" date="2019-08" db="EMBL/GenBank/DDBJ databases">
        <authorList>
            <person name="Kucharzyk K."/>
            <person name="Murdoch R.W."/>
            <person name="Higgins S."/>
            <person name="Loffler F."/>
        </authorList>
    </citation>
    <scope>NUCLEOTIDE SEQUENCE</scope>
</reference>
<dbReference type="Gene3D" id="2.60.40.1180">
    <property type="entry name" value="Golgi alpha-mannosidase II"/>
    <property type="match status" value="1"/>
</dbReference>
<organism evidence="1">
    <name type="scientific">bioreactor metagenome</name>
    <dbReference type="NCBI Taxonomy" id="1076179"/>
    <lineage>
        <taxon>unclassified sequences</taxon>
        <taxon>metagenomes</taxon>
        <taxon>ecological metagenomes</taxon>
    </lineage>
</organism>
<protein>
    <submittedName>
        <fullName evidence="1">Uncharacterized protein</fullName>
    </submittedName>
</protein>
<sequence length="69" mass="7107">MLAFARDWNGETVIAAANAGEKTQTLFLDGVLAAEDLMTGGVFSVPEGGALRVPLPPVSGRLLRPRGGA</sequence>
<evidence type="ECO:0000313" key="1">
    <source>
        <dbReference type="EMBL" id="MPN58378.1"/>
    </source>
</evidence>
<dbReference type="SUPFAM" id="SSF51011">
    <property type="entry name" value="Glycosyl hydrolase domain"/>
    <property type="match status" value="1"/>
</dbReference>
<comment type="caution">
    <text evidence="1">The sequence shown here is derived from an EMBL/GenBank/DDBJ whole genome shotgun (WGS) entry which is preliminary data.</text>
</comment>
<dbReference type="AlphaFoldDB" id="A0A645J401"/>
<dbReference type="EMBL" id="VSSQ01131003">
    <property type="protein sequence ID" value="MPN58378.1"/>
    <property type="molecule type" value="Genomic_DNA"/>
</dbReference>